<dbReference type="Pfam" id="PF00480">
    <property type="entry name" value="ROK"/>
    <property type="match status" value="1"/>
</dbReference>
<name>A0AAE3KYZ1_9FIRM</name>
<sequence length="316" mass="34266">MFVLGFDIGGTKSAVILAEETEGNILFLDRVEIPTTRDWRKIIDKLILAGTTMLKHFNLDTEIYTIGISCGGPLDGERGIIKSPPNLPGWDNVPIVDYIEEKLGVRAKLQNDADACALAEWRYGAGKGYKDVIFLTFGTGLGAGLILNGKLYTGASNMAGEVGHIRLEEEGPMGYGKSGSFEGFCSGGGITQIAQQKAYELKAQGIRASFVKTSIQDITTKDVAQAAEQGNKDALEVFRISGQYFGRGLSILIDILNPEVIIAGSVYARAGKFLNEAMYREIEKEALEYSRKIVKILPAELREKIGDYGAVVTALV</sequence>
<evidence type="ECO:0000256" key="1">
    <source>
        <dbReference type="ARBA" id="ARBA00006479"/>
    </source>
</evidence>
<dbReference type="InterPro" id="IPR043129">
    <property type="entry name" value="ATPase_NBD"/>
</dbReference>
<protein>
    <submittedName>
        <fullName evidence="2">ROK family protein</fullName>
    </submittedName>
</protein>
<accession>A0AAE3KYZ1</accession>
<evidence type="ECO:0000313" key="3">
    <source>
        <dbReference type="Proteomes" id="UP001205748"/>
    </source>
</evidence>
<comment type="caution">
    <text evidence="2">The sequence shown here is derived from an EMBL/GenBank/DDBJ whole genome shotgun (WGS) entry which is preliminary data.</text>
</comment>
<gene>
    <name evidence="2" type="ORF">NSA47_05550</name>
</gene>
<proteinExistence type="inferred from homology"/>
<evidence type="ECO:0000313" key="2">
    <source>
        <dbReference type="EMBL" id="MCR1898455.1"/>
    </source>
</evidence>
<organism evidence="2 3">
    <name type="scientific">Irregularibacter muris</name>
    <dbReference type="NCBI Taxonomy" id="1796619"/>
    <lineage>
        <taxon>Bacteria</taxon>
        <taxon>Bacillati</taxon>
        <taxon>Bacillota</taxon>
        <taxon>Clostridia</taxon>
        <taxon>Eubacteriales</taxon>
        <taxon>Eubacteriaceae</taxon>
        <taxon>Irregularibacter</taxon>
    </lineage>
</organism>
<dbReference type="RefSeq" id="WP_257529923.1">
    <property type="nucleotide sequence ID" value="NZ_JANKAS010000003.1"/>
</dbReference>
<dbReference type="AlphaFoldDB" id="A0AAE3KYZ1"/>
<comment type="similarity">
    <text evidence="1">Belongs to the ROK (NagC/XylR) family.</text>
</comment>
<dbReference type="EMBL" id="JANKAS010000003">
    <property type="protein sequence ID" value="MCR1898455.1"/>
    <property type="molecule type" value="Genomic_DNA"/>
</dbReference>
<dbReference type="InterPro" id="IPR000600">
    <property type="entry name" value="ROK"/>
</dbReference>
<dbReference type="Proteomes" id="UP001205748">
    <property type="component" value="Unassembled WGS sequence"/>
</dbReference>
<dbReference type="SUPFAM" id="SSF53067">
    <property type="entry name" value="Actin-like ATPase domain"/>
    <property type="match status" value="1"/>
</dbReference>
<dbReference type="Gene3D" id="3.30.420.40">
    <property type="match status" value="2"/>
</dbReference>
<keyword evidence="3" id="KW-1185">Reference proteome</keyword>
<dbReference type="PANTHER" id="PTHR18964:SF149">
    <property type="entry name" value="BIFUNCTIONAL UDP-N-ACETYLGLUCOSAMINE 2-EPIMERASE_N-ACETYLMANNOSAMINE KINASE"/>
    <property type="match status" value="1"/>
</dbReference>
<dbReference type="PANTHER" id="PTHR18964">
    <property type="entry name" value="ROK (REPRESSOR, ORF, KINASE) FAMILY"/>
    <property type="match status" value="1"/>
</dbReference>
<dbReference type="CDD" id="cd23763">
    <property type="entry name" value="ASKHA_ATPase_ROK"/>
    <property type="match status" value="1"/>
</dbReference>
<reference evidence="2" key="1">
    <citation type="submission" date="2022-07" db="EMBL/GenBank/DDBJ databases">
        <title>Enhanced cultured diversity of the mouse gut microbiota enables custom-made synthetic communities.</title>
        <authorList>
            <person name="Afrizal A."/>
        </authorList>
    </citation>
    <scope>NUCLEOTIDE SEQUENCE</scope>
    <source>
        <strain evidence="2">DSM 28593</strain>
    </source>
</reference>